<dbReference type="PROSITE" id="PS01124">
    <property type="entry name" value="HTH_ARAC_FAMILY_2"/>
    <property type="match status" value="1"/>
</dbReference>
<dbReference type="EMBL" id="FMVM01000002">
    <property type="protein sequence ID" value="SCY03624.1"/>
    <property type="molecule type" value="Genomic_DNA"/>
</dbReference>
<reference evidence="8" key="1">
    <citation type="submission" date="2016-10" db="EMBL/GenBank/DDBJ databases">
        <authorList>
            <person name="Varghese N."/>
            <person name="Submissions S."/>
        </authorList>
    </citation>
    <scope>NUCLEOTIDE SEQUENCE [LARGE SCALE GENOMIC DNA]</scope>
    <source>
        <strain evidence="8">BL9</strain>
    </source>
</reference>
<proteinExistence type="predicted"/>
<evidence type="ECO:0000256" key="4">
    <source>
        <dbReference type="PROSITE-ProRule" id="PRU00169"/>
    </source>
</evidence>
<dbReference type="PROSITE" id="PS50110">
    <property type="entry name" value="RESPONSE_REGULATORY"/>
    <property type="match status" value="1"/>
</dbReference>
<dbReference type="Pfam" id="PF00072">
    <property type="entry name" value="Response_reg"/>
    <property type="match status" value="1"/>
</dbReference>
<dbReference type="Pfam" id="PF12833">
    <property type="entry name" value="HTH_18"/>
    <property type="match status" value="1"/>
</dbReference>
<name>A0A1G5CMQ4_9BACL</name>
<feature type="domain" description="HTH araC/xylS-type" evidence="5">
    <location>
        <begin position="151"/>
        <end position="249"/>
    </location>
</feature>
<dbReference type="InterPro" id="IPR018060">
    <property type="entry name" value="HTH_AraC"/>
</dbReference>
<evidence type="ECO:0000259" key="5">
    <source>
        <dbReference type="PROSITE" id="PS01124"/>
    </source>
</evidence>
<dbReference type="CDD" id="cd00156">
    <property type="entry name" value="REC"/>
    <property type="match status" value="1"/>
</dbReference>
<evidence type="ECO:0000256" key="2">
    <source>
        <dbReference type="ARBA" id="ARBA00023125"/>
    </source>
</evidence>
<evidence type="ECO:0000313" key="8">
    <source>
        <dbReference type="Proteomes" id="UP000198538"/>
    </source>
</evidence>
<dbReference type="GO" id="GO:0043565">
    <property type="term" value="F:sequence-specific DNA binding"/>
    <property type="evidence" value="ECO:0007669"/>
    <property type="project" value="InterPro"/>
</dbReference>
<protein>
    <submittedName>
        <fullName evidence="7">Response regulator receiver domain-containing protein</fullName>
    </submittedName>
</protein>
<dbReference type="GO" id="GO:0003700">
    <property type="term" value="F:DNA-binding transcription factor activity"/>
    <property type="evidence" value="ECO:0007669"/>
    <property type="project" value="InterPro"/>
</dbReference>
<dbReference type="InterPro" id="IPR018062">
    <property type="entry name" value="HTH_AraC-typ_CS"/>
</dbReference>
<dbReference type="InterPro" id="IPR009057">
    <property type="entry name" value="Homeodomain-like_sf"/>
</dbReference>
<dbReference type="PANTHER" id="PTHR43280:SF35">
    <property type="entry name" value="RESPONSE REGULATOR"/>
    <property type="match status" value="1"/>
</dbReference>
<gene>
    <name evidence="7" type="ORF">SAMN05720606_102140</name>
</gene>
<dbReference type="InterPro" id="IPR011006">
    <property type="entry name" value="CheY-like_superfamily"/>
</dbReference>
<dbReference type="GO" id="GO:0000160">
    <property type="term" value="P:phosphorelay signal transduction system"/>
    <property type="evidence" value="ECO:0007669"/>
    <property type="project" value="InterPro"/>
</dbReference>
<dbReference type="InterPro" id="IPR001789">
    <property type="entry name" value="Sig_transdc_resp-reg_receiver"/>
</dbReference>
<accession>A0A1G5CMQ4</accession>
<keyword evidence="2" id="KW-0238">DNA-binding</keyword>
<dbReference type="PANTHER" id="PTHR43280">
    <property type="entry name" value="ARAC-FAMILY TRANSCRIPTIONAL REGULATOR"/>
    <property type="match status" value="1"/>
</dbReference>
<dbReference type="STRING" id="582692.SAMN05720606_102140"/>
<evidence type="ECO:0000259" key="6">
    <source>
        <dbReference type="PROSITE" id="PS50110"/>
    </source>
</evidence>
<dbReference type="SMART" id="SM00448">
    <property type="entry name" value="REC"/>
    <property type="match status" value="1"/>
</dbReference>
<dbReference type="Proteomes" id="UP000198538">
    <property type="component" value="Unassembled WGS sequence"/>
</dbReference>
<dbReference type="SMART" id="SM00342">
    <property type="entry name" value="HTH_ARAC"/>
    <property type="match status" value="1"/>
</dbReference>
<dbReference type="SUPFAM" id="SSF52172">
    <property type="entry name" value="CheY-like"/>
    <property type="match status" value="1"/>
</dbReference>
<sequence length="254" mass="29232">MYSVLLVDYSRRLSKELEQLLEDHKFPFTITDSVSSSNAALAALSDRDFSVVVVHTEQYDTAGLWLCHHIRKTNDIPILLLGGRDQFRLVRKALTYQVNDYLPSPFSASALVHSLYELLNKLGPVPVKKSPAVKPTIQLNGKAMDSNHVIRIVKAYVRDHLNEEITLKKIADMLHFNCAYLGQKFKMQENVSFNDYMLKERMKKAKQLLLSTDLRIYEIALEVGYRDIDWFYKKFKAYAGSSPNAYRRQKAHTA</sequence>
<evidence type="ECO:0000313" key="7">
    <source>
        <dbReference type="EMBL" id="SCY03624.1"/>
    </source>
</evidence>
<feature type="domain" description="Response regulatory" evidence="6">
    <location>
        <begin position="3"/>
        <end position="119"/>
    </location>
</feature>
<organism evidence="7 8">
    <name type="scientific">Paenibacillus polysaccharolyticus</name>
    <dbReference type="NCBI Taxonomy" id="582692"/>
    <lineage>
        <taxon>Bacteria</taxon>
        <taxon>Bacillati</taxon>
        <taxon>Bacillota</taxon>
        <taxon>Bacilli</taxon>
        <taxon>Bacillales</taxon>
        <taxon>Paenibacillaceae</taxon>
        <taxon>Paenibacillus</taxon>
    </lineage>
</organism>
<dbReference type="Gene3D" id="1.10.10.60">
    <property type="entry name" value="Homeodomain-like"/>
    <property type="match status" value="2"/>
</dbReference>
<dbReference type="Gene3D" id="3.40.50.2300">
    <property type="match status" value="1"/>
</dbReference>
<keyword evidence="3" id="KW-0804">Transcription</keyword>
<dbReference type="RefSeq" id="WP_090915943.1">
    <property type="nucleotide sequence ID" value="NZ_FMVM01000002.1"/>
</dbReference>
<evidence type="ECO:0000256" key="3">
    <source>
        <dbReference type="ARBA" id="ARBA00023163"/>
    </source>
</evidence>
<comment type="caution">
    <text evidence="4">Lacks conserved residue(s) required for the propagation of feature annotation.</text>
</comment>
<dbReference type="AlphaFoldDB" id="A0A1G5CMQ4"/>
<keyword evidence="8" id="KW-1185">Reference proteome</keyword>
<dbReference type="PROSITE" id="PS00041">
    <property type="entry name" value="HTH_ARAC_FAMILY_1"/>
    <property type="match status" value="1"/>
</dbReference>
<dbReference type="SUPFAM" id="SSF46689">
    <property type="entry name" value="Homeodomain-like"/>
    <property type="match status" value="2"/>
</dbReference>
<evidence type="ECO:0000256" key="1">
    <source>
        <dbReference type="ARBA" id="ARBA00023015"/>
    </source>
</evidence>
<keyword evidence="1" id="KW-0805">Transcription regulation</keyword>